<evidence type="ECO:0000256" key="13">
    <source>
        <dbReference type="PROSITE-ProRule" id="PRU00192"/>
    </source>
</evidence>
<dbReference type="InParanoid" id="G0V965"/>
<evidence type="ECO:0000256" key="12">
    <source>
        <dbReference type="ARBA" id="ARBA00030785"/>
    </source>
</evidence>
<name>G0V965_NAUCA</name>
<dbReference type="eggNOG" id="ENOG502QW7A">
    <property type="taxonomic scope" value="Eukaryota"/>
</dbReference>
<dbReference type="OrthoDB" id="5983572at2759"/>
<evidence type="ECO:0000256" key="8">
    <source>
        <dbReference type="ARBA" id="ARBA00022989"/>
    </source>
</evidence>
<dbReference type="GO" id="GO:0007232">
    <property type="term" value="P:osmosensory signaling pathway via Sho1 osmosensor"/>
    <property type="evidence" value="ECO:0007669"/>
    <property type="project" value="EnsemblFungi"/>
</dbReference>
<keyword evidence="5 13" id="KW-0728">SH3 domain</keyword>
<dbReference type="PROSITE" id="PS50002">
    <property type="entry name" value="SH3"/>
    <property type="match status" value="1"/>
</dbReference>
<dbReference type="PANTHER" id="PTHR15735">
    <property type="entry name" value="FCH AND DOUBLE SH3 DOMAINS PROTEIN"/>
    <property type="match status" value="1"/>
</dbReference>
<keyword evidence="17" id="KW-1185">Reference proteome</keyword>
<comment type="similarity">
    <text evidence="2">Belongs to the SHO1 family.</text>
</comment>
<evidence type="ECO:0000259" key="15">
    <source>
        <dbReference type="PROSITE" id="PS50002"/>
    </source>
</evidence>
<protein>
    <recommendedName>
        <fullName evidence="4">High osmolarity signaling protein SHO1</fullName>
    </recommendedName>
    <alternativeName>
        <fullName evidence="3">High osmolarity signaling protein sho1</fullName>
    </alternativeName>
    <alternativeName>
        <fullName evidence="11 12">Osmosensor SHO1</fullName>
    </alternativeName>
</protein>
<keyword evidence="8 14" id="KW-1133">Transmembrane helix</keyword>
<dbReference type="Gene3D" id="2.30.30.40">
    <property type="entry name" value="SH3 Domains"/>
    <property type="match status" value="1"/>
</dbReference>
<evidence type="ECO:0000313" key="17">
    <source>
        <dbReference type="Proteomes" id="UP000001640"/>
    </source>
</evidence>
<gene>
    <name evidence="16" type="primary">NCAS0A14570</name>
    <name evidence="16" type="ordered locus">NCAS_0A14570</name>
</gene>
<dbReference type="GO" id="GO:0044697">
    <property type="term" value="C:HICS complex"/>
    <property type="evidence" value="ECO:0007669"/>
    <property type="project" value="EnsemblFungi"/>
</dbReference>
<feature type="transmembrane region" description="Helical" evidence="14">
    <location>
        <begin position="122"/>
        <end position="142"/>
    </location>
</feature>
<feature type="domain" description="SH3" evidence="15">
    <location>
        <begin position="295"/>
        <end position="355"/>
    </location>
</feature>
<evidence type="ECO:0000256" key="2">
    <source>
        <dbReference type="ARBA" id="ARBA00009739"/>
    </source>
</evidence>
<dbReference type="CDD" id="cd11855">
    <property type="entry name" value="SH3_Sho1p"/>
    <property type="match status" value="1"/>
</dbReference>
<reference key="2">
    <citation type="submission" date="2011-08" db="EMBL/GenBank/DDBJ databases">
        <title>Genome sequence of Naumovozyma castellii.</title>
        <authorList>
            <person name="Gordon J.L."/>
            <person name="Armisen D."/>
            <person name="Proux-Wera E."/>
            <person name="OhEigeartaigh S.S."/>
            <person name="Byrne K.P."/>
            <person name="Wolfe K.H."/>
        </authorList>
    </citation>
    <scope>NUCLEOTIDE SEQUENCE</scope>
    <source>
        <strain>Type strain:CBS 4309</strain>
    </source>
</reference>
<feature type="transmembrane region" description="Helical" evidence="14">
    <location>
        <begin position="32"/>
        <end position="52"/>
    </location>
</feature>
<dbReference type="FunFam" id="2.30.30.40:FF:000213">
    <property type="entry name" value="High osmolarity signaling protein SHO1"/>
    <property type="match status" value="1"/>
</dbReference>
<evidence type="ECO:0000256" key="5">
    <source>
        <dbReference type="ARBA" id="ARBA00022443"/>
    </source>
</evidence>
<evidence type="ECO:0000313" key="16">
    <source>
        <dbReference type="EMBL" id="CCC68015.1"/>
    </source>
</evidence>
<dbReference type="InterPro" id="IPR035522">
    <property type="entry name" value="Sho1_SH3"/>
</dbReference>
<keyword evidence="6" id="KW-1003">Cell membrane</keyword>
<feature type="transmembrane region" description="Helical" evidence="14">
    <location>
        <begin position="64"/>
        <end position="85"/>
    </location>
</feature>
<evidence type="ECO:0000256" key="11">
    <source>
        <dbReference type="ARBA" id="ARBA00029697"/>
    </source>
</evidence>
<keyword evidence="7 14" id="KW-0812">Transmembrane</keyword>
<evidence type="ECO:0000256" key="1">
    <source>
        <dbReference type="ARBA" id="ARBA00004651"/>
    </source>
</evidence>
<organism evidence="16 17">
    <name type="scientific">Naumovozyma castellii</name>
    <name type="common">Yeast</name>
    <name type="synonym">Saccharomyces castellii</name>
    <dbReference type="NCBI Taxonomy" id="27288"/>
    <lineage>
        <taxon>Eukaryota</taxon>
        <taxon>Fungi</taxon>
        <taxon>Dikarya</taxon>
        <taxon>Ascomycota</taxon>
        <taxon>Saccharomycotina</taxon>
        <taxon>Saccharomycetes</taxon>
        <taxon>Saccharomycetales</taxon>
        <taxon>Saccharomycetaceae</taxon>
        <taxon>Naumovozyma</taxon>
    </lineage>
</organism>
<dbReference type="RefSeq" id="XP_003674394.1">
    <property type="nucleotide sequence ID" value="XM_003674346.1"/>
</dbReference>
<dbReference type="HOGENOM" id="CLU_043316_0_0_1"/>
<dbReference type="EMBL" id="HE576752">
    <property type="protein sequence ID" value="CCC68015.1"/>
    <property type="molecule type" value="Genomic_DNA"/>
</dbReference>
<dbReference type="STRING" id="1064592.G0V965"/>
<reference evidence="16 17" key="1">
    <citation type="journal article" date="2011" name="Proc. Natl. Acad. Sci. U.S.A.">
        <title>Evolutionary erosion of yeast sex chromosomes by mating-type switching accidents.</title>
        <authorList>
            <person name="Gordon J.L."/>
            <person name="Armisen D."/>
            <person name="Proux-Wera E."/>
            <person name="Oheigeartaigh S.S."/>
            <person name="Byrne K.P."/>
            <person name="Wolfe K.H."/>
        </authorList>
    </citation>
    <scope>NUCLEOTIDE SEQUENCE [LARGE SCALE GENOMIC DNA]</scope>
    <source>
        <strain evidence="17">ATCC 76901 / BCRC 22586 / CBS 4309 / NBRC 1992 / NRRL Y-12630</strain>
    </source>
</reference>
<evidence type="ECO:0000256" key="14">
    <source>
        <dbReference type="SAM" id="Phobius"/>
    </source>
</evidence>
<proteinExistence type="inferred from homology"/>
<dbReference type="GO" id="GO:0043332">
    <property type="term" value="C:mating projection tip"/>
    <property type="evidence" value="ECO:0007669"/>
    <property type="project" value="EnsemblFungi"/>
</dbReference>
<dbReference type="InterPro" id="IPR036028">
    <property type="entry name" value="SH3-like_dom_sf"/>
</dbReference>
<evidence type="ECO:0000256" key="4">
    <source>
        <dbReference type="ARBA" id="ARBA00017350"/>
    </source>
</evidence>
<keyword evidence="10 14" id="KW-0472">Membrane</keyword>
<accession>G0V965</accession>
<sequence>MAIPDRAQAKAQRTRNKIIHTFDIKNLLGDPFAISTLSIALISWVITIAGSISSVTDDETFPRFTWWGIAYQFLLICMLIIFYSYDLIDFYKGFLTGAIAVAFVYTTNSATNLVYAEGSRKAAASAGVILLSIVNIIWIFYFGGDNAAPTNRWIDSFSLKGIKPSPYQSLLLRSARRRSMNNNNNHSNRIYSDNMDYNNNNIGSQRMAATNSQSFYPAEPQHYVSSTALTGFENTDPSHFNSNSNIAGTRQTDSNINSNNLNENVSTFMTETSNGYTATSMGDTLGLYNDLEDENFTYTVKALYSYKADDSDAYELSFEQGDILKVSDIEGRWWKARKENGQTGIIPSNYVKLMD</sequence>
<keyword evidence="9" id="KW-0346">Stress response</keyword>
<dbReference type="GO" id="GO:0001402">
    <property type="term" value="P:signal transduction involved in filamentous growth"/>
    <property type="evidence" value="ECO:0007669"/>
    <property type="project" value="EnsemblFungi"/>
</dbReference>
<dbReference type="GO" id="GO:0005935">
    <property type="term" value="C:cellular bud neck"/>
    <property type="evidence" value="ECO:0007669"/>
    <property type="project" value="EnsemblFungi"/>
</dbReference>
<dbReference type="KEGG" id="ncs:NCAS_0A14570"/>
<dbReference type="PANTHER" id="PTHR15735:SF20">
    <property type="entry name" value="HIGH OSMOLARITY SIGNALING PROTEIN SHO1"/>
    <property type="match status" value="1"/>
</dbReference>
<dbReference type="Pfam" id="PF00018">
    <property type="entry name" value="SH3_1"/>
    <property type="match status" value="1"/>
</dbReference>
<dbReference type="FunCoup" id="G0V965">
    <property type="interactions" value="229"/>
</dbReference>
<dbReference type="OMA" id="KNGKWWQ"/>
<dbReference type="PRINTS" id="PR00452">
    <property type="entry name" value="SH3DOMAIN"/>
</dbReference>
<comment type="subcellular location">
    <subcellularLocation>
        <location evidence="1">Cell membrane</location>
        <topology evidence="1">Multi-pass membrane protein</topology>
    </subcellularLocation>
</comment>
<dbReference type="GO" id="GO:0005078">
    <property type="term" value="F:MAP-kinase scaffold activity"/>
    <property type="evidence" value="ECO:0007669"/>
    <property type="project" value="EnsemblFungi"/>
</dbReference>
<dbReference type="GO" id="GO:0005886">
    <property type="term" value="C:plasma membrane"/>
    <property type="evidence" value="ECO:0007669"/>
    <property type="project" value="UniProtKB-SubCell"/>
</dbReference>
<dbReference type="GeneID" id="96901491"/>
<evidence type="ECO:0000256" key="3">
    <source>
        <dbReference type="ARBA" id="ARBA00016255"/>
    </source>
</evidence>
<feature type="transmembrane region" description="Helical" evidence="14">
    <location>
        <begin position="91"/>
        <end position="115"/>
    </location>
</feature>
<evidence type="ECO:0000256" key="6">
    <source>
        <dbReference type="ARBA" id="ARBA00022475"/>
    </source>
</evidence>
<dbReference type="GO" id="GO:0030010">
    <property type="term" value="P:establishment of cell polarity"/>
    <property type="evidence" value="ECO:0007669"/>
    <property type="project" value="EnsemblFungi"/>
</dbReference>
<dbReference type="InterPro" id="IPR001452">
    <property type="entry name" value="SH3_domain"/>
</dbReference>
<evidence type="ECO:0000256" key="10">
    <source>
        <dbReference type="ARBA" id="ARBA00023136"/>
    </source>
</evidence>
<dbReference type="SMART" id="SM00326">
    <property type="entry name" value="SH3"/>
    <property type="match status" value="1"/>
</dbReference>
<evidence type="ECO:0000256" key="9">
    <source>
        <dbReference type="ARBA" id="ARBA00023016"/>
    </source>
</evidence>
<dbReference type="GO" id="GO:0030833">
    <property type="term" value="P:regulation of actin filament polymerization"/>
    <property type="evidence" value="ECO:0007669"/>
    <property type="project" value="TreeGrafter"/>
</dbReference>
<dbReference type="SUPFAM" id="SSF50044">
    <property type="entry name" value="SH3-domain"/>
    <property type="match status" value="1"/>
</dbReference>
<dbReference type="Proteomes" id="UP000001640">
    <property type="component" value="Chromosome 1"/>
</dbReference>
<dbReference type="GO" id="GO:0005034">
    <property type="term" value="F:osmosensor activity"/>
    <property type="evidence" value="ECO:0007669"/>
    <property type="project" value="EnsemblFungi"/>
</dbReference>
<dbReference type="AlphaFoldDB" id="G0V965"/>
<evidence type="ECO:0000256" key="7">
    <source>
        <dbReference type="ARBA" id="ARBA00022692"/>
    </source>
</evidence>